<evidence type="ECO:0000313" key="3">
    <source>
        <dbReference type="Proteomes" id="UP000481109"/>
    </source>
</evidence>
<reference evidence="2 3" key="1">
    <citation type="submission" date="2020-02" db="EMBL/GenBank/DDBJ databases">
        <title>Whole-genome analyses of novel actinobacteria.</title>
        <authorList>
            <person name="Sahin N."/>
            <person name="Tokatli A."/>
        </authorList>
    </citation>
    <scope>NUCLEOTIDE SEQUENCE [LARGE SCALE GENOMIC DNA]</scope>
    <source>
        <strain evidence="2 3">YC504</strain>
    </source>
</reference>
<name>A0A6G4XFV7_9ACTN</name>
<evidence type="ECO:0000313" key="2">
    <source>
        <dbReference type="EMBL" id="NGO75717.1"/>
    </source>
</evidence>
<organism evidence="2 3">
    <name type="scientific">Streptomyces mesophilus</name>
    <dbReference type="NCBI Taxonomy" id="1775132"/>
    <lineage>
        <taxon>Bacteria</taxon>
        <taxon>Bacillati</taxon>
        <taxon>Actinomycetota</taxon>
        <taxon>Actinomycetes</taxon>
        <taxon>Kitasatosporales</taxon>
        <taxon>Streptomycetaceae</taxon>
        <taxon>Streptomyces</taxon>
    </lineage>
</organism>
<accession>A0A6G4XFV7</accession>
<protein>
    <submittedName>
        <fullName evidence="2">Uncharacterized protein</fullName>
    </submittedName>
</protein>
<comment type="caution">
    <text evidence="2">The sequence shown here is derived from an EMBL/GenBank/DDBJ whole genome shotgun (WGS) entry which is preliminary data.</text>
</comment>
<proteinExistence type="predicted"/>
<feature type="compositionally biased region" description="Polar residues" evidence="1">
    <location>
        <begin position="1"/>
        <end position="12"/>
    </location>
</feature>
<dbReference type="EMBL" id="JAAKZW010000019">
    <property type="protein sequence ID" value="NGO75717.1"/>
    <property type="molecule type" value="Genomic_DNA"/>
</dbReference>
<sequence>MLLGACSSSGSPSDPAKGQAPVDRSNWPAKTPTSGLAKGLALPLEAYMSTYADQVTVDTALRTLQTRCMSEYGFAVDLPRPGVNPPAGNNSAHIERRYGITDRAQAKKYGYLLPPEQRKHTEPELPDLPDVQVEVLTGHTKPEPVAAPTGGDGSYFGSSEKTEPARAEHNGKKLHKGGCIGWSQQQLQLNELDAGFVSQLASRSLSESRPGKPVGKAITDWAACMKTKGHKSADPFRAMEQGLADGDGATKNAIALALDDLDCKKQTRLIEVWFKEESAIQKRLINDNKDQLATVKARMSEVLAAAKAVK</sequence>
<keyword evidence="3" id="KW-1185">Reference proteome</keyword>
<gene>
    <name evidence="2" type="ORF">G6045_08495</name>
</gene>
<evidence type="ECO:0000256" key="1">
    <source>
        <dbReference type="SAM" id="MobiDB-lite"/>
    </source>
</evidence>
<feature type="compositionally biased region" description="Basic and acidic residues" evidence="1">
    <location>
        <begin position="160"/>
        <end position="171"/>
    </location>
</feature>
<dbReference type="AlphaFoldDB" id="A0A6G4XFV7"/>
<feature type="region of interest" description="Disordered" evidence="1">
    <location>
        <begin position="1"/>
        <end position="35"/>
    </location>
</feature>
<feature type="region of interest" description="Disordered" evidence="1">
    <location>
        <begin position="140"/>
        <end position="172"/>
    </location>
</feature>
<dbReference type="Proteomes" id="UP000481109">
    <property type="component" value="Unassembled WGS sequence"/>
</dbReference>